<evidence type="ECO:0000313" key="3">
    <source>
        <dbReference type="Proteomes" id="UP000037685"/>
    </source>
</evidence>
<dbReference type="AlphaFoldDB" id="A0A0M9ADP9"/>
<comment type="caution">
    <text evidence="2">The sequence shown here is derived from an EMBL/GenBank/DDBJ whole genome shotgun (WGS) entry which is preliminary data.</text>
</comment>
<dbReference type="PANTHER" id="PTHR15160">
    <property type="entry name" value="VON HIPPEL-LINDAU PROTEIN"/>
    <property type="match status" value="1"/>
</dbReference>
<dbReference type="GO" id="GO:0004518">
    <property type="term" value="F:nuclease activity"/>
    <property type="evidence" value="ECO:0007669"/>
    <property type="project" value="InterPro"/>
</dbReference>
<dbReference type="PROSITE" id="PS51658">
    <property type="entry name" value="BFN"/>
    <property type="match status" value="1"/>
</dbReference>
<dbReference type="InterPro" id="IPR036104">
    <property type="entry name" value="BFN_sf"/>
</dbReference>
<dbReference type="EMBL" id="LHCI01000106">
    <property type="protein sequence ID" value="KOX89937.1"/>
    <property type="molecule type" value="Genomic_DNA"/>
</dbReference>
<feature type="domain" description="BFN" evidence="1">
    <location>
        <begin position="1"/>
        <end position="131"/>
    </location>
</feature>
<proteinExistence type="predicted"/>
<dbReference type="Proteomes" id="UP000037685">
    <property type="component" value="Unassembled WGS sequence"/>
</dbReference>
<accession>A0A0M9ADP9</accession>
<dbReference type="Gene3D" id="3.10.690.10">
    <property type="entry name" value="Bifunctional nuclease domain"/>
    <property type="match status" value="1"/>
</dbReference>
<dbReference type="SUPFAM" id="SSF103256">
    <property type="entry name" value="Hypothetical protein TM0160"/>
    <property type="match status" value="1"/>
</dbReference>
<organism evidence="2 3">
    <name type="scientific">Thermus aquaticus</name>
    <dbReference type="NCBI Taxonomy" id="271"/>
    <lineage>
        <taxon>Bacteria</taxon>
        <taxon>Thermotogati</taxon>
        <taxon>Deinococcota</taxon>
        <taxon>Deinococci</taxon>
        <taxon>Thermales</taxon>
        <taxon>Thermaceae</taxon>
        <taxon>Thermus</taxon>
    </lineage>
</organism>
<dbReference type="PANTHER" id="PTHR15160:SF1">
    <property type="entry name" value="VON HIPPEL-LINDAU DISEASE TUMOR SUPPRESSOR"/>
    <property type="match status" value="1"/>
</dbReference>
<reference evidence="2 3" key="1">
    <citation type="submission" date="2015-07" db="EMBL/GenBank/DDBJ databases">
        <authorList>
            <person name="Noorani M."/>
        </authorList>
    </citation>
    <scope>NUCLEOTIDE SEQUENCE [LARGE SCALE GENOMIC DNA]</scope>
    <source>
        <strain evidence="3">ATCC 25104 / DSM 625 / JCM 10724 / NBRC 103206 / NCIMB 11243 / YT-1</strain>
    </source>
</reference>
<dbReference type="PATRIC" id="fig|271.14.peg.1195"/>
<evidence type="ECO:0000259" key="1">
    <source>
        <dbReference type="PROSITE" id="PS51658"/>
    </source>
</evidence>
<evidence type="ECO:0000313" key="2">
    <source>
        <dbReference type="EMBL" id="KOX89937.1"/>
    </source>
</evidence>
<dbReference type="InterPro" id="IPR003729">
    <property type="entry name" value="Bi_nuclease_dom"/>
</dbReference>
<sequence length="142" mass="15310">MLSAKIETLGVDPQNGSVVVLLRAENDKLLPIVIGPLEAHHIMVALQGEKPPRPLTPDLLLSVMDMLQAKLKRVEIIDLKDGTFYARLILEHRGIELEVDARPSDAMALALRAGAPILVAEEVMDKAGVEEASLKPHGAAEA</sequence>
<dbReference type="Pfam" id="PF02577">
    <property type="entry name" value="BFN_dom"/>
    <property type="match status" value="1"/>
</dbReference>
<gene>
    <name evidence="2" type="ORF">BVI061214_01120</name>
</gene>
<protein>
    <recommendedName>
        <fullName evidence="1">BFN domain-containing protein</fullName>
    </recommendedName>
</protein>
<dbReference type="RefSeq" id="WP_053767629.1">
    <property type="nucleotide sequence ID" value="NZ_JBMSBF010000129.1"/>
</dbReference>
<name>A0A0M9ADP9_THEAQ</name>